<proteinExistence type="predicted"/>
<keyword evidence="7" id="KW-1185">Reference proteome</keyword>
<dbReference type="InterPro" id="IPR004031">
    <property type="entry name" value="PMP22/EMP/MP20/Claudin"/>
</dbReference>
<comment type="caution">
    <text evidence="6">The sequence shown here is derived from an EMBL/GenBank/DDBJ whole genome shotgun (WGS) entry which is preliminary data.</text>
</comment>
<feature type="transmembrane region" description="Helical" evidence="5">
    <location>
        <begin position="7"/>
        <end position="28"/>
    </location>
</feature>
<dbReference type="EMBL" id="CAHIKZ030001161">
    <property type="protein sequence ID" value="CAE1254905.1"/>
    <property type="molecule type" value="Genomic_DNA"/>
</dbReference>
<evidence type="ECO:0000256" key="4">
    <source>
        <dbReference type="ARBA" id="ARBA00023136"/>
    </source>
</evidence>
<gene>
    <name evidence="6" type="ORF">SPHA_29242</name>
</gene>
<dbReference type="AlphaFoldDB" id="A0A812C4B6"/>
<protein>
    <submittedName>
        <fullName evidence="6">Uncharacterized protein</fullName>
    </submittedName>
</protein>
<dbReference type="Pfam" id="PF13903">
    <property type="entry name" value="Claudin_2"/>
    <property type="match status" value="1"/>
</dbReference>
<dbReference type="Proteomes" id="UP000597762">
    <property type="component" value="Unassembled WGS sequence"/>
</dbReference>
<name>A0A812C4B6_ACAPH</name>
<evidence type="ECO:0000256" key="5">
    <source>
        <dbReference type="SAM" id="Phobius"/>
    </source>
</evidence>
<evidence type="ECO:0000256" key="3">
    <source>
        <dbReference type="ARBA" id="ARBA00022989"/>
    </source>
</evidence>
<dbReference type="Gene3D" id="1.20.140.150">
    <property type="match status" value="1"/>
</dbReference>
<dbReference type="OrthoDB" id="6126739at2759"/>
<keyword evidence="3 5" id="KW-1133">Transmembrane helix</keyword>
<dbReference type="PANTHER" id="PTHR10671:SF108">
    <property type="entry name" value="CLAUDIN FAMILY PROTEIN-RELATED"/>
    <property type="match status" value="1"/>
</dbReference>
<feature type="transmembrane region" description="Helical" evidence="5">
    <location>
        <begin position="127"/>
        <end position="152"/>
    </location>
</feature>
<reference evidence="6" key="1">
    <citation type="submission" date="2021-01" db="EMBL/GenBank/DDBJ databases">
        <authorList>
            <person name="Li R."/>
            <person name="Bekaert M."/>
        </authorList>
    </citation>
    <scope>NUCLEOTIDE SEQUENCE</scope>
    <source>
        <strain evidence="6">Farmed</strain>
    </source>
</reference>
<evidence type="ECO:0000313" key="6">
    <source>
        <dbReference type="EMBL" id="CAE1254905.1"/>
    </source>
</evidence>
<dbReference type="GO" id="GO:0005886">
    <property type="term" value="C:plasma membrane"/>
    <property type="evidence" value="ECO:0007669"/>
    <property type="project" value="TreeGrafter"/>
</dbReference>
<dbReference type="PANTHER" id="PTHR10671">
    <property type="entry name" value="EPITHELIAL MEMBRANE PROTEIN-RELATED"/>
    <property type="match status" value="1"/>
</dbReference>
<organism evidence="6 7">
    <name type="scientific">Acanthosepion pharaonis</name>
    <name type="common">Pharaoh cuttlefish</name>
    <name type="synonym">Sepia pharaonis</name>
    <dbReference type="NCBI Taxonomy" id="158019"/>
    <lineage>
        <taxon>Eukaryota</taxon>
        <taxon>Metazoa</taxon>
        <taxon>Spiralia</taxon>
        <taxon>Lophotrochozoa</taxon>
        <taxon>Mollusca</taxon>
        <taxon>Cephalopoda</taxon>
        <taxon>Coleoidea</taxon>
        <taxon>Decapodiformes</taxon>
        <taxon>Sepiida</taxon>
        <taxon>Sepiina</taxon>
        <taxon>Sepiidae</taxon>
        <taxon>Acanthosepion</taxon>
    </lineage>
</organism>
<sequence>MSQGQKTWAFISIFLCFVSFGLICTSIGTSEWFQTTQNTTNYTVVTDIGLWKICVSEIKQDGWTRKICTYRDLTESRDKTSSGFLQLRLDQCFVIFICLCAFIQLLTHLILLWSLPGCCKSMKKTHLFFIVSVTQLLAVLVGIIGCISFIALQDEIHKSDSSQQYTYQWSFILAWISIALCLLESGIFVVLVKVCFDNVFQSGKFNYYSM</sequence>
<feature type="transmembrane region" description="Helical" evidence="5">
    <location>
        <begin position="172"/>
        <end position="196"/>
    </location>
</feature>
<dbReference type="InterPro" id="IPR050579">
    <property type="entry name" value="PMP-22/EMP/MP20-like"/>
</dbReference>
<comment type="subcellular location">
    <subcellularLocation>
        <location evidence="1">Membrane</location>
        <topology evidence="1">Multi-pass membrane protein</topology>
    </subcellularLocation>
</comment>
<keyword evidence="4 5" id="KW-0472">Membrane</keyword>
<evidence type="ECO:0000313" key="7">
    <source>
        <dbReference type="Proteomes" id="UP000597762"/>
    </source>
</evidence>
<feature type="transmembrane region" description="Helical" evidence="5">
    <location>
        <begin position="93"/>
        <end position="115"/>
    </location>
</feature>
<evidence type="ECO:0000256" key="2">
    <source>
        <dbReference type="ARBA" id="ARBA00022692"/>
    </source>
</evidence>
<accession>A0A812C4B6</accession>
<evidence type="ECO:0000256" key="1">
    <source>
        <dbReference type="ARBA" id="ARBA00004141"/>
    </source>
</evidence>
<keyword evidence="2 5" id="KW-0812">Transmembrane</keyword>